<sequence length="426" mass="47570">MTQIQTKYIDIFDKCKTNEGYFGDFRVSEDQYFVSPVLDSVPGTVMSFNGQDKIMWATNNYLGLAENEDIKKIAVETAKEWGVSGPMGCRMVSGNTREHVLLEEELASFAEKESSILFNFGYLGIIGTIASLVGKDDIVIMDKLCHASIIDAAKLAVSDPRNLRVFRHNDMNSLEKLLKSVNKNRKGGVLILTEGVYGMTGDIVKLDAICDLKEKYDARLFVDDAHGFGVMGPSGKGVGEHFGVQDRVDIYLSTFAKAFTAIGGVSAASKEVVDWIHYNARTQIFAKSLPMVYVKSLRKTLELVSSGHDRRHRLFQVSQKLSNGLRELGYFVADTPSPIISVYVPGGDLQIGLHWVRYLRDNGLFLQAVMYPVIPRGLFMFRIIPTASHTDEQIDTTLQIFKRLRDEQGLKLNVNLSAVDRIYANN</sequence>
<organism evidence="5 6">
    <name type="scientific">Fictibacillus arsenicus</name>
    <dbReference type="NCBI Taxonomy" id="255247"/>
    <lineage>
        <taxon>Bacteria</taxon>
        <taxon>Bacillati</taxon>
        <taxon>Bacillota</taxon>
        <taxon>Bacilli</taxon>
        <taxon>Bacillales</taxon>
        <taxon>Fictibacillaceae</taxon>
        <taxon>Fictibacillus</taxon>
    </lineage>
</organism>
<evidence type="ECO:0000313" key="5">
    <source>
        <dbReference type="EMBL" id="ANX12642.1"/>
    </source>
</evidence>
<comment type="cofactor">
    <cofactor evidence="1">
        <name>pyridoxal 5'-phosphate</name>
        <dbReference type="ChEBI" id="CHEBI:597326"/>
    </cofactor>
</comment>
<keyword evidence="3" id="KW-0808">Transferase</keyword>
<dbReference type="Proteomes" id="UP000077412">
    <property type="component" value="Chromosome"/>
</dbReference>
<dbReference type="GO" id="GO:0030170">
    <property type="term" value="F:pyridoxal phosphate binding"/>
    <property type="evidence" value="ECO:0007669"/>
    <property type="project" value="InterPro"/>
</dbReference>
<evidence type="ECO:0000256" key="1">
    <source>
        <dbReference type="ARBA" id="ARBA00001933"/>
    </source>
</evidence>
<dbReference type="STRING" id="255247.ABE41_011540"/>
<dbReference type="Gene3D" id="3.40.640.10">
    <property type="entry name" value="Type I PLP-dependent aspartate aminotransferase-like (Major domain)"/>
    <property type="match status" value="1"/>
</dbReference>
<dbReference type="GO" id="GO:0016740">
    <property type="term" value="F:transferase activity"/>
    <property type="evidence" value="ECO:0007669"/>
    <property type="project" value="UniProtKB-KW"/>
</dbReference>
<dbReference type="RefSeq" id="WP_066290317.1">
    <property type="nucleotide sequence ID" value="NZ_CP016761.1"/>
</dbReference>
<keyword evidence="6" id="KW-1185">Reference proteome</keyword>
<comment type="subunit">
    <text evidence="2">Homodimer.</text>
</comment>
<dbReference type="InterPro" id="IPR015424">
    <property type="entry name" value="PyrdxlP-dep_Trfase"/>
</dbReference>
<evidence type="ECO:0000256" key="2">
    <source>
        <dbReference type="ARBA" id="ARBA00011738"/>
    </source>
</evidence>
<dbReference type="AlphaFoldDB" id="A0A1B1Z5D9"/>
<feature type="domain" description="Aminotransferase class I/classII large" evidence="4">
    <location>
        <begin position="52"/>
        <end position="399"/>
    </location>
</feature>
<dbReference type="SUPFAM" id="SSF53383">
    <property type="entry name" value="PLP-dependent transferases"/>
    <property type="match status" value="1"/>
</dbReference>
<name>A0A1B1Z5D9_9BACL</name>
<dbReference type="InterPro" id="IPR050087">
    <property type="entry name" value="AON_synthase_class-II"/>
</dbReference>
<dbReference type="OrthoDB" id="9807157at2"/>
<dbReference type="InterPro" id="IPR015422">
    <property type="entry name" value="PyrdxlP-dep_Trfase_small"/>
</dbReference>
<reference evidence="5 6" key="1">
    <citation type="submission" date="2016-08" db="EMBL/GenBank/DDBJ databases">
        <title>Complete genome sequence of Fictibacillus arsenicus G25-54, a strain with toxicity to nematodes and a potential arsenic-resistance activity.</title>
        <authorList>
            <person name="Zheng Z."/>
        </authorList>
    </citation>
    <scope>NUCLEOTIDE SEQUENCE [LARGE SCALE GENOMIC DNA]</scope>
    <source>
        <strain evidence="5 6">G25-54</strain>
    </source>
</reference>
<dbReference type="KEGG" id="far:ABE41_011540"/>
<proteinExistence type="predicted"/>
<accession>A0A1B1Z5D9</accession>
<dbReference type="InterPro" id="IPR015421">
    <property type="entry name" value="PyrdxlP-dep_Trfase_major"/>
</dbReference>
<dbReference type="PANTHER" id="PTHR13693:SF3">
    <property type="entry name" value="LD36009P"/>
    <property type="match status" value="1"/>
</dbReference>
<evidence type="ECO:0000259" key="4">
    <source>
        <dbReference type="Pfam" id="PF00155"/>
    </source>
</evidence>
<protein>
    <recommendedName>
        <fullName evidence="4">Aminotransferase class I/classII large domain-containing protein</fullName>
    </recommendedName>
</protein>
<dbReference type="EMBL" id="CP016761">
    <property type="protein sequence ID" value="ANX12642.1"/>
    <property type="molecule type" value="Genomic_DNA"/>
</dbReference>
<evidence type="ECO:0000313" key="6">
    <source>
        <dbReference type="Proteomes" id="UP000077412"/>
    </source>
</evidence>
<dbReference type="Pfam" id="PF00155">
    <property type="entry name" value="Aminotran_1_2"/>
    <property type="match status" value="1"/>
</dbReference>
<gene>
    <name evidence="5" type="ORF">ABE41_011540</name>
</gene>
<dbReference type="Gene3D" id="3.90.1150.10">
    <property type="entry name" value="Aspartate Aminotransferase, domain 1"/>
    <property type="match status" value="1"/>
</dbReference>
<dbReference type="PANTHER" id="PTHR13693">
    <property type="entry name" value="CLASS II AMINOTRANSFERASE/8-AMINO-7-OXONONANOATE SYNTHASE"/>
    <property type="match status" value="1"/>
</dbReference>
<evidence type="ECO:0000256" key="3">
    <source>
        <dbReference type="ARBA" id="ARBA00022679"/>
    </source>
</evidence>
<dbReference type="InterPro" id="IPR004839">
    <property type="entry name" value="Aminotransferase_I/II_large"/>
</dbReference>